<dbReference type="VEuPathDB" id="MicrosporidiaDB:CWI38_0021p0150"/>
<reference evidence="1 2" key="1">
    <citation type="submission" date="2017-12" db="EMBL/GenBank/DDBJ databases">
        <authorList>
            <person name="Pombert J.-F."/>
            <person name="Haag K.L."/>
            <person name="Ebert D."/>
        </authorList>
    </citation>
    <scope>NUCLEOTIDE SEQUENCE [LARGE SCALE GENOMIC DNA]</scope>
    <source>
        <strain evidence="1">IL-G-3</strain>
    </source>
</reference>
<sequence>MGSIKVIMKLFRIYLFAVYLFVELSVGKMDLTKKEKYFSRKCHSLYTIETMKFEYLPKAIDFTYFILYPTISIHAFESISSYLQSGISTKYELVFYHPYRNYVGNSFEIIFQNFELNRINNEFWSFSKYNKSGFLNMEIRREKYKIFRKEFLKYFLKLFFSIFKVVNRLFTYSNLNGIEFPNITINDITNGISKEIPAYYQKIPNFSIFNQNSYVCLKIFSENVDLNTRIDREKIVEQFNLLFNEFPSKVCFGMYINFLTNMSQSEIHKAPDTTMESCKTIINDYRIIFSDSHILENIEGKISVAKRLFNFEKSDYTFKYEHFFTSNKLQRSDYKFYILFQRNTKIFEFNYKWYNSCDFNQQNNYSSFYIAVYISFDIYLIEFKEYKNQRYFHITKVESSNHRIKYFDNDKLYYKRNVVEISRFLDKIIFYQRDEYLI</sequence>
<comment type="caution">
    <text evidence="1">The sequence shown here is derived from an EMBL/GenBank/DDBJ whole genome shotgun (WGS) entry which is preliminary data.</text>
</comment>
<name>A0A4Q9M285_9MICR</name>
<accession>A0A4Q9M285</accession>
<evidence type="ECO:0000313" key="1">
    <source>
        <dbReference type="EMBL" id="TBU20809.1"/>
    </source>
</evidence>
<dbReference type="Proteomes" id="UP000292282">
    <property type="component" value="Unassembled WGS sequence"/>
</dbReference>
<keyword evidence="2" id="KW-1185">Reference proteome</keyword>
<dbReference type="AlphaFoldDB" id="A0A4Q9M285"/>
<proteinExistence type="predicted"/>
<protein>
    <submittedName>
        <fullName evidence="1">Uncharacterized protein</fullName>
    </submittedName>
</protein>
<dbReference type="EMBL" id="PITK01000021">
    <property type="protein sequence ID" value="TBU20809.1"/>
    <property type="molecule type" value="Genomic_DNA"/>
</dbReference>
<evidence type="ECO:0000313" key="2">
    <source>
        <dbReference type="Proteomes" id="UP000292282"/>
    </source>
</evidence>
<gene>
    <name evidence="1" type="ORF">CWI38_0021p0150</name>
</gene>
<organism evidence="1 2">
    <name type="scientific">Hamiltosporidium tvaerminnensis</name>
    <dbReference type="NCBI Taxonomy" id="1176355"/>
    <lineage>
        <taxon>Eukaryota</taxon>
        <taxon>Fungi</taxon>
        <taxon>Fungi incertae sedis</taxon>
        <taxon>Microsporidia</taxon>
        <taxon>Dubosqiidae</taxon>
        <taxon>Hamiltosporidium</taxon>
    </lineage>
</organism>